<dbReference type="SMART" id="SM00020">
    <property type="entry name" value="Tryp_SPc"/>
    <property type="match status" value="1"/>
</dbReference>
<proteinExistence type="predicted"/>
<evidence type="ECO:0000313" key="6">
    <source>
        <dbReference type="Proteomes" id="UP000252519"/>
    </source>
</evidence>
<feature type="domain" description="Peptidase S1" evidence="4">
    <location>
        <begin position="1"/>
        <end position="258"/>
    </location>
</feature>
<dbReference type="Pfam" id="PF00089">
    <property type="entry name" value="Trypsin"/>
    <property type="match status" value="1"/>
</dbReference>
<dbReference type="EMBL" id="JOJR01000978">
    <property type="protein sequence ID" value="RCN33066.1"/>
    <property type="molecule type" value="Genomic_DNA"/>
</dbReference>
<reference evidence="5 6" key="1">
    <citation type="submission" date="2014-10" db="EMBL/GenBank/DDBJ databases">
        <title>Draft genome of the hookworm Ancylostoma caninum.</title>
        <authorList>
            <person name="Mitreva M."/>
        </authorList>
    </citation>
    <scope>NUCLEOTIDE SEQUENCE [LARGE SCALE GENOMIC DNA]</scope>
    <source>
        <strain evidence="5 6">Baltimore</strain>
    </source>
</reference>
<sequence>MFKKNEYPWTVILELTGDPAGICSGALISQRHILSAAHCMLKMNETYNRLQCDANRSYSAISVMRCPDEVSVYLSGNQTDCTDSGICLYHKTYEVTKITVHNYEFCTFYNDLALIELRGNICETLATPICMPSENLGLDEVLYAAGSGIDYSVPSTLTDPHRYSHGQQVVAQKLYGVDEPLHKILTLTFAKTILPGDSGGPLFQVDGADVHTLVGISSAANSTKRPEADVGESVCPIEDEQYDEPPSGTSNYTQENFKKDINS</sequence>
<keyword evidence="2" id="KW-0720">Serine protease</keyword>
<dbReference type="Proteomes" id="UP000252519">
    <property type="component" value="Unassembled WGS sequence"/>
</dbReference>
<evidence type="ECO:0000259" key="4">
    <source>
        <dbReference type="PROSITE" id="PS50240"/>
    </source>
</evidence>
<dbReference type="PANTHER" id="PTHR24253">
    <property type="entry name" value="TRANSMEMBRANE PROTEASE SERINE"/>
    <property type="match status" value="1"/>
</dbReference>
<feature type="region of interest" description="Disordered" evidence="3">
    <location>
        <begin position="221"/>
        <end position="263"/>
    </location>
</feature>
<comment type="caution">
    <text evidence="5">The sequence shown here is derived from an EMBL/GenBank/DDBJ whole genome shotgun (WGS) entry which is preliminary data.</text>
</comment>
<dbReference type="GO" id="GO:0006508">
    <property type="term" value="P:proteolysis"/>
    <property type="evidence" value="ECO:0007669"/>
    <property type="project" value="UniProtKB-KW"/>
</dbReference>
<dbReference type="GO" id="GO:0004252">
    <property type="term" value="F:serine-type endopeptidase activity"/>
    <property type="evidence" value="ECO:0007669"/>
    <property type="project" value="InterPro"/>
</dbReference>
<evidence type="ECO:0000256" key="1">
    <source>
        <dbReference type="ARBA" id="ARBA00023157"/>
    </source>
</evidence>
<name>A0A368FLL3_ANCCA</name>
<gene>
    <name evidence="5" type="ORF">ANCCAN_21104</name>
</gene>
<protein>
    <submittedName>
        <fullName evidence="5">Trypsin</fullName>
    </submittedName>
</protein>
<dbReference type="PRINTS" id="PR00722">
    <property type="entry name" value="CHYMOTRYPSIN"/>
</dbReference>
<dbReference type="Gene3D" id="2.40.10.10">
    <property type="entry name" value="Trypsin-like serine proteases"/>
    <property type="match status" value="1"/>
</dbReference>
<dbReference type="PROSITE" id="PS00135">
    <property type="entry name" value="TRYPSIN_SER"/>
    <property type="match status" value="1"/>
</dbReference>
<dbReference type="STRING" id="29170.A0A368FLL3"/>
<dbReference type="InterPro" id="IPR009003">
    <property type="entry name" value="Peptidase_S1_PA"/>
</dbReference>
<evidence type="ECO:0000256" key="3">
    <source>
        <dbReference type="SAM" id="MobiDB-lite"/>
    </source>
</evidence>
<dbReference type="InterPro" id="IPR043504">
    <property type="entry name" value="Peptidase_S1_PA_chymotrypsin"/>
</dbReference>
<keyword evidence="2" id="KW-0378">Hydrolase</keyword>
<organism evidence="5 6">
    <name type="scientific">Ancylostoma caninum</name>
    <name type="common">Dog hookworm</name>
    <dbReference type="NCBI Taxonomy" id="29170"/>
    <lineage>
        <taxon>Eukaryota</taxon>
        <taxon>Metazoa</taxon>
        <taxon>Ecdysozoa</taxon>
        <taxon>Nematoda</taxon>
        <taxon>Chromadorea</taxon>
        <taxon>Rhabditida</taxon>
        <taxon>Rhabditina</taxon>
        <taxon>Rhabditomorpha</taxon>
        <taxon>Strongyloidea</taxon>
        <taxon>Ancylostomatidae</taxon>
        <taxon>Ancylostomatinae</taxon>
        <taxon>Ancylostoma</taxon>
    </lineage>
</organism>
<dbReference type="PROSITE" id="PS00134">
    <property type="entry name" value="TRYPSIN_HIS"/>
    <property type="match status" value="1"/>
</dbReference>
<dbReference type="InterPro" id="IPR033116">
    <property type="entry name" value="TRYPSIN_SER"/>
</dbReference>
<evidence type="ECO:0000256" key="2">
    <source>
        <dbReference type="RuleBase" id="RU363034"/>
    </source>
</evidence>
<dbReference type="OrthoDB" id="7754674at2759"/>
<dbReference type="InterPro" id="IPR001314">
    <property type="entry name" value="Peptidase_S1A"/>
</dbReference>
<keyword evidence="6" id="KW-1185">Reference proteome</keyword>
<dbReference type="PROSITE" id="PS50240">
    <property type="entry name" value="TRYPSIN_DOM"/>
    <property type="match status" value="1"/>
</dbReference>
<dbReference type="PANTHER" id="PTHR24253:SF178">
    <property type="entry name" value="TRANSMEMBRANE PROTEASE SERINE 12"/>
    <property type="match status" value="1"/>
</dbReference>
<dbReference type="AlphaFoldDB" id="A0A368FLL3"/>
<dbReference type="InterPro" id="IPR001254">
    <property type="entry name" value="Trypsin_dom"/>
</dbReference>
<evidence type="ECO:0000313" key="5">
    <source>
        <dbReference type="EMBL" id="RCN33066.1"/>
    </source>
</evidence>
<dbReference type="SUPFAM" id="SSF50494">
    <property type="entry name" value="Trypsin-like serine proteases"/>
    <property type="match status" value="1"/>
</dbReference>
<keyword evidence="2" id="KW-0645">Protease</keyword>
<accession>A0A368FLL3</accession>
<dbReference type="InterPro" id="IPR018114">
    <property type="entry name" value="TRYPSIN_HIS"/>
</dbReference>
<keyword evidence="1" id="KW-1015">Disulfide bond</keyword>